<dbReference type="KEGG" id="nwa:Nwat_2056"/>
<dbReference type="OrthoDB" id="5772105at2"/>
<dbReference type="RefSeq" id="WP_013220980.1">
    <property type="nucleotide sequence ID" value="NC_014315.1"/>
</dbReference>
<dbReference type="eggNOG" id="COG1873">
    <property type="taxonomic scope" value="Bacteria"/>
</dbReference>
<dbReference type="SUPFAM" id="SSF47473">
    <property type="entry name" value="EF-hand"/>
    <property type="match status" value="1"/>
</dbReference>
<protein>
    <recommendedName>
        <fullName evidence="1">EF-hand domain-containing protein</fullName>
    </recommendedName>
</protein>
<dbReference type="Pfam" id="PF13202">
    <property type="entry name" value="EF-hand_5"/>
    <property type="match status" value="1"/>
</dbReference>
<dbReference type="EMBL" id="CP002086">
    <property type="protein sequence ID" value="ADJ28889.1"/>
    <property type="molecule type" value="Genomic_DNA"/>
</dbReference>
<keyword evidence="3" id="KW-1185">Reference proteome</keyword>
<evidence type="ECO:0000259" key="1">
    <source>
        <dbReference type="PROSITE" id="PS50222"/>
    </source>
</evidence>
<dbReference type="InterPro" id="IPR018247">
    <property type="entry name" value="EF_Hand_1_Ca_BS"/>
</dbReference>
<accession>D8K7L2</accession>
<dbReference type="GO" id="GO:0005509">
    <property type="term" value="F:calcium ion binding"/>
    <property type="evidence" value="ECO:0007669"/>
    <property type="project" value="InterPro"/>
</dbReference>
<evidence type="ECO:0000313" key="3">
    <source>
        <dbReference type="Proteomes" id="UP000000393"/>
    </source>
</evidence>
<dbReference type="Gene3D" id="1.10.238.10">
    <property type="entry name" value="EF-hand"/>
    <property type="match status" value="1"/>
</dbReference>
<dbReference type="PROSITE" id="PS50222">
    <property type="entry name" value="EF_HAND_2"/>
    <property type="match status" value="1"/>
</dbReference>
<reference evidence="2 3" key="1">
    <citation type="submission" date="2010-06" db="EMBL/GenBank/DDBJ databases">
        <title>Complete sequence of chromosome of Nitrosococcus watsoni C-113.</title>
        <authorList>
            <consortium name="US DOE Joint Genome Institute"/>
            <person name="Lucas S."/>
            <person name="Copeland A."/>
            <person name="Lapidus A."/>
            <person name="Cheng J.-F."/>
            <person name="Bruce D."/>
            <person name="Goodwin L."/>
            <person name="Pitluck S."/>
            <person name="Malfatti S.A."/>
            <person name="Chain P.S.G."/>
            <person name="Land M."/>
            <person name="Hauser L."/>
            <person name="Kyrpides N."/>
            <person name="Ivanova N."/>
            <person name="Cambell M.A."/>
            <person name="Heidelberg J.F."/>
            <person name="Klotz M.G."/>
            <person name="Woyke T."/>
        </authorList>
    </citation>
    <scope>NUCLEOTIDE SEQUENCE [LARGE SCALE GENOMIC DNA]</scope>
    <source>
        <strain evidence="2 3">C-113</strain>
    </source>
</reference>
<evidence type="ECO:0000313" key="2">
    <source>
        <dbReference type="EMBL" id="ADJ28889.1"/>
    </source>
</evidence>
<feature type="domain" description="EF-hand" evidence="1">
    <location>
        <begin position="72"/>
        <end position="107"/>
    </location>
</feature>
<dbReference type="HOGENOM" id="CLU_170299_0_0_6"/>
<proteinExistence type="predicted"/>
<dbReference type="Proteomes" id="UP000000393">
    <property type="component" value="Chromosome"/>
</dbReference>
<dbReference type="PROSITE" id="PS00018">
    <property type="entry name" value="EF_HAND_1"/>
    <property type="match status" value="1"/>
</dbReference>
<dbReference type="InterPro" id="IPR002048">
    <property type="entry name" value="EF_hand_dom"/>
</dbReference>
<organism evidence="2 3">
    <name type="scientific">Nitrosococcus watsoni (strain C-113)</name>
    <dbReference type="NCBI Taxonomy" id="105559"/>
    <lineage>
        <taxon>Bacteria</taxon>
        <taxon>Pseudomonadati</taxon>
        <taxon>Pseudomonadota</taxon>
        <taxon>Gammaproteobacteria</taxon>
        <taxon>Chromatiales</taxon>
        <taxon>Chromatiaceae</taxon>
        <taxon>Nitrosococcus</taxon>
    </lineage>
</organism>
<name>D8K7L2_NITWC</name>
<dbReference type="AlphaFoldDB" id="D8K7L2"/>
<sequence length="114" mass="13582">MNQRIFPIKLITKRVFLIYVIPLSGILLSTNLHAERHLSQLSEEQEQWIARPPTFSELDKNLDNYLSKEEAKSWKKLYSKFDEVDKNGDQKIDRTEFNDFETQLIEESIMEFTE</sequence>
<dbReference type="InterPro" id="IPR011992">
    <property type="entry name" value="EF-hand-dom_pair"/>
</dbReference>
<gene>
    <name evidence="2" type="ordered locus">Nwat_2056</name>
</gene>